<evidence type="ECO:0000313" key="2">
    <source>
        <dbReference type="Proteomes" id="UP000007801"/>
    </source>
</evidence>
<gene>
    <name evidence="1" type="primary">Dana\GF26613</name>
    <name evidence="1" type="ORF">GF26613</name>
</gene>
<reference evidence="1 2" key="1">
    <citation type="journal article" date="2007" name="Nature">
        <title>Evolution of genes and genomes on the Drosophila phylogeny.</title>
        <authorList>
            <consortium name="Drosophila 12 Genomes Consortium"/>
            <person name="Clark A.G."/>
            <person name="Eisen M.B."/>
            <person name="Smith D.R."/>
            <person name="Bergman C.M."/>
            <person name="Oliver B."/>
            <person name="Markow T.A."/>
            <person name="Kaufman T.C."/>
            <person name="Kellis M."/>
            <person name="Gelbart W."/>
            <person name="Iyer V.N."/>
            <person name="Pollard D.A."/>
            <person name="Sackton T.B."/>
            <person name="Larracuente A.M."/>
            <person name="Singh N.D."/>
            <person name="Abad J.P."/>
            <person name="Abt D.N."/>
            <person name="Adryan B."/>
            <person name="Aguade M."/>
            <person name="Akashi H."/>
            <person name="Anderson W.W."/>
            <person name="Aquadro C.F."/>
            <person name="Ardell D.H."/>
            <person name="Arguello R."/>
            <person name="Artieri C.G."/>
            <person name="Barbash D.A."/>
            <person name="Barker D."/>
            <person name="Barsanti P."/>
            <person name="Batterham P."/>
            <person name="Batzoglou S."/>
            <person name="Begun D."/>
            <person name="Bhutkar A."/>
            <person name="Blanco E."/>
            <person name="Bosak S.A."/>
            <person name="Bradley R.K."/>
            <person name="Brand A.D."/>
            <person name="Brent M.R."/>
            <person name="Brooks A.N."/>
            <person name="Brown R.H."/>
            <person name="Butlin R.K."/>
            <person name="Caggese C."/>
            <person name="Calvi B.R."/>
            <person name="Bernardo de Carvalho A."/>
            <person name="Caspi A."/>
            <person name="Castrezana S."/>
            <person name="Celniker S.E."/>
            <person name="Chang J.L."/>
            <person name="Chapple C."/>
            <person name="Chatterji S."/>
            <person name="Chinwalla A."/>
            <person name="Civetta A."/>
            <person name="Clifton S.W."/>
            <person name="Comeron J.M."/>
            <person name="Costello J.C."/>
            <person name="Coyne J.A."/>
            <person name="Daub J."/>
            <person name="David R.G."/>
            <person name="Delcher A.L."/>
            <person name="Delehaunty K."/>
            <person name="Do C.B."/>
            <person name="Ebling H."/>
            <person name="Edwards K."/>
            <person name="Eickbush T."/>
            <person name="Evans J.D."/>
            <person name="Filipski A."/>
            <person name="Findeiss S."/>
            <person name="Freyhult E."/>
            <person name="Fulton L."/>
            <person name="Fulton R."/>
            <person name="Garcia A.C."/>
            <person name="Gardiner A."/>
            <person name="Garfield D.A."/>
            <person name="Garvin B.E."/>
            <person name="Gibson G."/>
            <person name="Gilbert D."/>
            <person name="Gnerre S."/>
            <person name="Godfrey J."/>
            <person name="Good R."/>
            <person name="Gotea V."/>
            <person name="Gravely B."/>
            <person name="Greenberg A.J."/>
            <person name="Griffiths-Jones S."/>
            <person name="Gross S."/>
            <person name="Guigo R."/>
            <person name="Gustafson E.A."/>
            <person name="Haerty W."/>
            <person name="Hahn M.W."/>
            <person name="Halligan D.L."/>
            <person name="Halpern A.L."/>
            <person name="Halter G.M."/>
            <person name="Han M.V."/>
            <person name="Heger A."/>
            <person name="Hillier L."/>
            <person name="Hinrichs A.S."/>
            <person name="Holmes I."/>
            <person name="Hoskins R.A."/>
            <person name="Hubisz M.J."/>
            <person name="Hultmark D."/>
            <person name="Huntley M.A."/>
            <person name="Jaffe D.B."/>
            <person name="Jagadeeshan S."/>
            <person name="Jeck W.R."/>
            <person name="Johnson J."/>
            <person name="Jones C.D."/>
            <person name="Jordan W.C."/>
            <person name="Karpen G.H."/>
            <person name="Kataoka E."/>
            <person name="Keightley P.D."/>
            <person name="Kheradpour P."/>
            <person name="Kirkness E.F."/>
            <person name="Koerich L.B."/>
            <person name="Kristiansen K."/>
            <person name="Kudrna D."/>
            <person name="Kulathinal R.J."/>
            <person name="Kumar S."/>
            <person name="Kwok R."/>
            <person name="Lander E."/>
            <person name="Langley C.H."/>
            <person name="Lapoint R."/>
            <person name="Lazzaro B.P."/>
            <person name="Lee S.J."/>
            <person name="Levesque L."/>
            <person name="Li R."/>
            <person name="Lin C.F."/>
            <person name="Lin M.F."/>
            <person name="Lindblad-Toh K."/>
            <person name="Llopart A."/>
            <person name="Long M."/>
            <person name="Low L."/>
            <person name="Lozovsky E."/>
            <person name="Lu J."/>
            <person name="Luo M."/>
            <person name="Machado C.A."/>
            <person name="Makalowski W."/>
            <person name="Marzo M."/>
            <person name="Matsuda M."/>
            <person name="Matzkin L."/>
            <person name="McAllister B."/>
            <person name="McBride C.S."/>
            <person name="McKernan B."/>
            <person name="McKernan K."/>
            <person name="Mendez-Lago M."/>
            <person name="Minx P."/>
            <person name="Mollenhauer M.U."/>
            <person name="Montooth K."/>
            <person name="Mount S.M."/>
            <person name="Mu X."/>
            <person name="Myers E."/>
            <person name="Negre B."/>
            <person name="Newfeld S."/>
            <person name="Nielsen R."/>
            <person name="Noor M.A."/>
            <person name="O'Grady P."/>
            <person name="Pachter L."/>
            <person name="Papaceit M."/>
            <person name="Parisi M.J."/>
            <person name="Parisi M."/>
            <person name="Parts L."/>
            <person name="Pedersen J.S."/>
            <person name="Pesole G."/>
            <person name="Phillippy A.M."/>
            <person name="Ponting C.P."/>
            <person name="Pop M."/>
            <person name="Porcelli D."/>
            <person name="Powell J.R."/>
            <person name="Prohaska S."/>
            <person name="Pruitt K."/>
            <person name="Puig M."/>
            <person name="Quesneville H."/>
            <person name="Ram K.R."/>
            <person name="Rand D."/>
            <person name="Rasmussen M.D."/>
            <person name="Reed L.K."/>
            <person name="Reenan R."/>
            <person name="Reily A."/>
            <person name="Remington K.A."/>
            <person name="Rieger T.T."/>
            <person name="Ritchie M.G."/>
            <person name="Robin C."/>
            <person name="Rogers Y.H."/>
            <person name="Rohde C."/>
            <person name="Rozas J."/>
            <person name="Rubenfield M.J."/>
            <person name="Ruiz A."/>
            <person name="Russo S."/>
            <person name="Salzberg S.L."/>
            <person name="Sanchez-Gracia A."/>
            <person name="Saranga D.J."/>
            <person name="Sato H."/>
            <person name="Schaeffer S.W."/>
            <person name="Schatz M.C."/>
            <person name="Schlenke T."/>
            <person name="Schwartz R."/>
            <person name="Segarra C."/>
            <person name="Singh R.S."/>
            <person name="Sirot L."/>
            <person name="Sirota M."/>
            <person name="Sisneros N.B."/>
            <person name="Smith C.D."/>
            <person name="Smith T.F."/>
            <person name="Spieth J."/>
            <person name="Stage D.E."/>
            <person name="Stark A."/>
            <person name="Stephan W."/>
            <person name="Strausberg R.L."/>
            <person name="Strempel S."/>
            <person name="Sturgill D."/>
            <person name="Sutton G."/>
            <person name="Sutton G.G."/>
            <person name="Tao W."/>
            <person name="Teichmann S."/>
            <person name="Tobari Y.N."/>
            <person name="Tomimura Y."/>
            <person name="Tsolas J.M."/>
            <person name="Valente V.L."/>
            <person name="Venter E."/>
            <person name="Venter J.C."/>
            <person name="Vicario S."/>
            <person name="Vieira F.G."/>
            <person name="Vilella A.J."/>
            <person name="Villasante A."/>
            <person name="Walenz B."/>
            <person name="Wang J."/>
            <person name="Wasserman M."/>
            <person name="Watts T."/>
            <person name="Wilson D."/>
            <person name="Wilson R.K."/>
            <person name="Wing R.A."/>
            <person name="Wolfner M.F."/>
            <person name="Wong A."/>
            <person name="Wong G.K."/>
            <person name="Wu C.I."/>
            <person name="Wu G."/>
            <person name="Yamamoto D."/>
            <person name="Yang H.P."/>
            <person name="Yang S.P."/>
            <person name="Yorke J.A."/>
            <person name="Yoshida K."/>
            <person name="Zdobnov E."/>
            <person name="Zhang P."/>
            <person name="Zhang Y."/>
            <person name="Zimin A.V."/>
            <person name="Baldwin J."/>
            <person name="Abdouelleil A."/>
            <person name="Abdulkadir J."/>
            <person name="Abebe A."/>
            <person name="Abera B."/>
            <person name="Abreu J."/>
            <person name="Acer S.C."/>
            <person name="Aftuck L."/>
            <person name="Alexander A."/>
            <person name="An P."/>
            <person name="Anderson E."/>
            <person name="Anderson S."/>
            <person name="Arachi H."/>
            <person name="Azer M."/>
            <person name="Bachantsang P."/>
            <person name="Barry A."/>
            <person name="Bayul T."/>
            <person name="Berlin A."/>
            <person name="Bessette D."/>
            <person name="Bloom T."/>
            <person name="Blye J."/>
            <person name="Boguslavskiy L."/>
            <person name="Bonnet C."/>
            <person name="Boukhgalter B."/>
            <person name="Bourzgui I."/>
            <person name="Brown A."/>
            <person name="Cahill P."/>
            <person name="Channer S."/>
            <person name="Cheshatsang Y."/>
            <person name="Chuda L."/>
            <person name="Citroen M."/>
            <person name="Collymore A."/>
            <person name="Cooke P."/>
            <person name="Costello M."/>
            <person name="D'Aco K."/>
            <person name="Daza R."/>
            <person name="De Haan G."/>
            <person name="DeGray S."/>
            <person name="DeMaso C."/>
            <person name="Dhargay N."/>
            <person name="Dooley K."/>
            <person name="Dooley E."/>
            <person name="Doricent M."/>
            <person name="Dorje P."/>
            <person name="Dorjee K."/>
            <person name="Dupes A."/>
            <person name="Elong R."/>
            <person name="Falk J."/>
            <person name="Farina A."/>
            <person name="Faro S."/>
            <person name="Ferguson D."/>
            <person name="Fisher S."/>
            <person name="Foley C.D."/>
            <person name="Franke A."/>
            <person name="Friedrich D."/>
            <person name="Gadbois L."/>
            <person name="Gearin G."/>
            <person name="Gearin C.R."/>
            <person name="Giannoukos G."/>
            <person name="Goode T."/>
            <person name="Graham J."/>
            <person name="Grandbois E."/>
            <person name="Grewal S."/>
            <person name="Gyaltsen K."/>
            <person name="Hafez N."/>
            <person name="Hagos B."/>
            <person name="Hall J."/>
            <person name="Henson C."/>
            <person name="Hollinger A."/>
            <person name="Honan T."/>
            <person name="Huard M.D."/>
            <person name="Hughes L."/>
            <person name="Hurhula B."/>
            <person name="Husby M.E."/>
            <person name="Kamat A."/>
            <person name="Kanga B."/>
            <person name="Kashin S."/>
            <person name="Khazanovich D."/>
            <person name="Kisner P."/>
            <person name="Lance K."/>
            <person name="Lara M."/>
            <person name="Lee W."/>
            <person name="Lennon N."/>
            <person name="Letendre F."/>
            <person name="LeVine R."/>
            <person name="Lipovsky A."/>
            <person name="Liu X."/>
            <person name="Liu J."/>
            <person name="Liu S."/>
            <person name="Lokyitsang T."/>
            <person name="Lokyitsang Y."/>
            <person name="Lubonja R."/>
            <person name="Lui A."/>
            <person name="MacDonald P."/>
            <person name="Magnisalis V."/>
            <person name="Maru K."/>
            <person name="Matthews C."/>
            <person name="McCusker W."/>
            <person name="McDonough S."/>
            <person name="Mehta T."/>
            <person name="Meldrim J."/>
            <person name="Meneus L."/>
            <person name="Mihai O."/>
            <person name="Mihalev A."/>
            <person name="Mihova T."/>
            <person name="Mittelman R."/>
            <person name="Mlenga V."/>
            <person name="Montmayeur A."/>
            <person name="Mulrain L."/>
            <person name="Navidi A."/>
            <person name="Naylor J."/>
            <person name="Negash T."/>
            <person name="Nguyen T."/>
            <person name="Nguyen N."/>
            <person name="Nicol R."/>
            <person name="Norbu C."/>
            <person name="Norbu N."/>
            <person name="Novod N."/>
            <person name="O'Neill B."/>
            <person name="Osman S."/>
            <person name="Markiewicz E."/>
            <person name="Oyono O.L."/>
            <person name="Patti C."/>
            <person name="Phunkhang P."/>
            <person name="Pierre F."/>
            <person name="Priest M."/>
            <person name="Raghuraman S."/>
            <person name="Rege F."/>
            <person name="Reyes R."/>
            <person name="Rise C."/>
            <person name="Rogov P."/>
            <person name="Ross K."/>
            <person name="Ryan E."/>
            <person name="Settipalli S."/>
            <person name="Shea T."/>
            <person name="Sherpa N."/>
            <person name="Shi L."/>
            <person name="Shih D."/>
            <person name="Sparrow T."/>
            <person name="Spaulding J."/>
            <person name="Stalker J."/>
            <person name="Stange-Thomann N."/>
            <person name="Stavropoulos S."/>
            <person name="Stone C."/>
            <person name="Strader C."/>
            <person name="Tesfaye S."/>
            <person name="Thomson T."/>
            <person name="Thoulutsang Y."/>
            <person name="Thoulutsang D."/>
            <person name="Topham K."/>
            <person name="Topping I."/>
            <person name="Tsamla T."/>
            <person name="Vassiliev H."/>
            <person name="Vo A."/>
            <person name="Wangchuk T."/>
            <person name="Wangdi T."/>
            <person name="Weiand M."/>
            <person name="Wilkinson J."/>
            <person name="Wilson A."/>
            <person name="Yadav S."/>
            <person name="Young G."/>
            <person name="Yu Q."/>
            <person name="Zembek L."/>
            <person name="Zhong D."/>
            <person name="Zimmer A."/>
            <person name="Zwirko Z."/>
            <person name="Jaffe D.B."/>
            <person name="Alvarez P."/>
            <person name="Brockman W."/>
            <person name="Butler J."/>
            <person name="Chin C."/>
            <person name="Gnerre S."/>
            <person name="Grabherr M."/>
            <person name="Kleber M."/>
            <person name="Mauceli E."/>
            <person name="MacCallum I."/>
        </authorList>
    </citation>
    <scope>NUCLEOTIDE SEQUENCE [LARGE SCALE GENOMIC DNA]</scope>
    <source>
        <strain evidence="2">Tucson 14024-0371.13</strain>
    </source>
</reference>
<dbReference type="EMBL" id="CH902623">
    <property type="protein sequence ID" value="KPU72783.1"/>
    <property type="molecule type" value="Genomic_DNA"/>
</dbReference>
<accession>A0A0P8Y2I7</accession>
<protein>
    <submittedName>
        <fullName evidence="1">Uncharacterized protein, isoform A</fullName>
    </submittedName>
</protein>
<sequence length="107" mass="11806">MNASSPSFDLPAGWLDGWLDSVKLLSAFLGFFGIVATHSLSEPDYMRHVQFRTHNNCRLIAPAARWDVLRILSPASDPASLGGSLSFSLESRKAASQRRESSRLPFN</sequence>
<dbReference type="Proteomes" id="UP000007801">
    <property type="component" value="Unassembled WGS sequence"/>
</dbReference>
<dbReference type="AlphaFoldDB" id="A0A0P8Y2I7"/>
<name>A0A0P8Y2I7_DROAN</name>
<organism evidence="1 2">
    <name type="scientific">Drosophila ananassae</name>
    <name type="common">Fruit fly</name>
    <dbReference type="NCBI Taxonomy" id="7217"/>
    <lineage>
        <taxon>Eukaryota</taxon>
        <taxon>Metazoa</taxon>
        <taxon>Ecdysozoa</taxon>
        <taxon>Arthropoda</taxon>
        <taxon>Hexapoda</taxon>
        <taxon>Insecta</taxon>
        <taxon>Pterygota</taxon>
        <taxon>Neoptera</taxon>
        <taxon>Endopterygota</taxon>
        <taxon>Diptera</taxon>
        <taxon>Brachycera</taxon>
        <taxon>Muscomorpha</taxon>
        <taxon>Ephydroidea</taxon>
        <taxon>Drosophilidae</taxon>
        <taxon>Drosophila</taxon>
        <taxon>Sophophora</taxon>
    </lineage>
</organism>
<evidence type="ECO:0000313" key="1">
    <source>
        <dbReference type="EMBL" id="KPU72783.1"/>
    </source>
</evidence>
<proteinExistence type="predicted"/>
<keyword evidence="2" id="KW-1185">Reference proteome</keyword>